<gene>
    <name evidence="1" type="ORF">G4L40_07450</name>
</gene>
<comment type="caution">
    <text evidence="1">The sequence shown here is derived from an EMBL/GenBank/DDBJ whole genome shotgun (WGS) entry which is preliminary data.</text>
</comment>
<reference evidence="1 2" key="1">
    <citation type="submission" date="2020-02" db="EMBL/GenBank/DDBJ databases">
        <authorList>
            <person name="Chen W.-M."/>
        </authorList>
    </citation>
    <scope>NUCLEOTIDE SEQUENCE [LARGE SCALE GENOMIC DNA]</scope>
    <source>
        <strain evidence="1 2">TWA-26</strain>
    </source>
</reference>
<evidence type="ECO:0000313" key="2">
    <source>
        <dbReference type="Proteomes" id="UP000761423"/>
    </source>
</evidence>
<organism evidence="1 2">
    <name type="scientific">Flavobacterium celericrescens</name>
    <dbReference type="NCBI Taxonomy" id="2709780"/>
    <lineage>
        <taxon>Bacteria</taxon>
        <taxon>Pseudomonadati</taxon>
        <taxon>Bacteroidota</taxon>
        <taxon>Flavobacteriia</taxon>
        <taxon>Flavobacteriales</taxon>
        <taxon>Flavobacteriaceae</taxon>
        <taxon>Flavobacterium</taxon>
    </lineage>
</organism>
<accession>A0ABX0IBK0</accession>
<dbReference type="RefSeq" id="WP_166236628.1">
    <property type="nucleotide sequence ID" value="NZ_JAAJBV010000004.1"/>
</dbReference>
<protein>
    <submittedName>
        <fullName evidence="1">Uncharacterized protein</fullName>
    </submittedName>
</protein>
<sequence length="114" mass="13327">MLVKPVIPVLEYIVNYDYISKELCINKDKPALKCNGKCHLMKQLAKVSDDEKPISNDKKDNSKQEVEILFYQEVSRLIFFSDFCFINKFTNSFYLNLYCLDATDSIFHPPTFLV</sequence>
<name>A0ABX0IBK0_9FLAO</name>
<keyword evidence="2" id="KW-1185">Reference proteome</keyword>
<dbReference type="EMBL" id="JAAJBV010000004">
    <property type="protein sequence ID" value="NHM04539.1"/>
    <property type="molecule type" value="Genomic_DNA"/>
</dbReference>
<dbReference type="Proteomes" id="UP000761423">
    <property type="component" value="Unassembled WGS sequence"/>
</dbReference>
<evidence type="ECO:0000313" key="1">
    <source>
        <dbReference type="EMBL" id="NHM04539.1"/>
    </source>
</evidence>
<proteinExistence type="predicted"/>